<dbReference type="AlphaFoldDB" id="A0A938BNF7"/>
<dbReference type="InterPro" id="IPR018490">
    <property type="entry name" value="cNMP-bd_dom_sf"/>
</dbReference>
<feature type="domain" description="Cyclic nucleotide-binding" evidence="2">
    <location>
        <begin position="13"/>
        <end position="116"/>
    </location>
</feature>
<dbReference type="Gene3D" id="2.60.120.10">
    <property type="entry name" value="Jelly Rolls"/>
    <property type="match status" value="2"/>
</dbReference>
<dbReference type="EMBL" id="VGJX01000432">
    <property type="protein sequence ID" value="MBM3275075.1"/>
    <property type="molecule type" value="Genomic_DNA"/>
</dbReference>
<dbReference type="GO" id="GO:0005829">
    <property type="term" value="C:cytosol"/>
    <property type="evidence" value="ECO:0007669"/>
    <property type="project" value="TreeGrafter"/>
</dbReference>
<sequence>MALNYEQLQKLPALQGFTPEELDALFTIPQRVTAKAGDRIIKTGDEADCFFIVADGHLEVQVDSGDGKMMPVAQLGSGQLVGEMPLIYKQPLRQADVVAASDAKLLRFDYAAYEELGKLHPGVTKKFRSNIGKIVASRVWATQPGPTGAKPAGPAKPPVSTKSANRDAMKKAQIFYGLMDEELQKLEEIAQPFPVERGQTVCTVGDPANSFFLISQGQVEVQISKGGRSFPLARLGPGQCVGEMALIYGGNRTATVVAVDTTKLLMWEFEAFNRLVGREQNIGRKLRSNLGRVAASRSWALPEADEVKKMQSRTGDH</sequence>
<dbReference type="Proteomes" id="UP000703893">
    <property type="component" value="Unassembled WGS sequence"/>
</dbReference>
<dbReference type="PROSITE" id="PS00888">
    <property type="entry name" value="CNMP_BINDING_1"/>
    <property type="match status" value="2"/>
</dbReference>
<dbReference type="Pfam" id="PF00027">
    <property type="entry name" value="cNMP_binding"/>
    <property type="match status" value="2"/>
</dbReference>
<feature type="compositionally biased region" description="Low complexity" evidence="1">
    <location>
        <begin position="144"/>
        <end position="153"/>
    </location>
</feature>
<feature type="domain" description="Cyclic nucleotide-binding" evidence="2">
    <location>
        <begin position="174"/>
        <end position="293"/>
    </location>
</feature>
<evidence type="ECO:0000313" key="3">
    <source>
        <dbReference type="EMBL" id="MBM3275075.1"/>
    </source>
</evidence>
<organism evidence="3 4">
    <name type="scientific">Candidatus Tanganyikabacteria bacterium</name>
    <dbReference type="NCBI Taxonomy" id="2961651"/>
    <lineage>
        <taxon>Bacteria</taxon>
        <taxon>Bacillati</taxon>
        <taxon>Candidatus Sericytochromatia</taxon>
        <taxon>Candidatus Tanganyikabacteria</taxon>
    </lineage>
</organism>
<dbReference type="InterPro" id="IPR000595">
    <property type="entry name" value="cNMP-bd_dom"/>
</dbReference>
<evidence type="ECO:0000313" key="4">
    <source>
        <dbReference type="Proteomes" id="UP000703893"/>
    </source>
</evidence>
<dbReference type="PANTHER" id="PTHR11635:SF152">
    <property type="entry name" value="CAMP-DEPENDENT PROTEIN KINASE TYPE I REGULATORY SUBUNIT-RELATED"/>
    <property type="match status" value="1"/>
</dbReference>
<name>A0A938BNF7_9BACT</name>
<accession>A0A938BNF7</accession>
<comment type="caution">
    <text evidence="3">The sequence shown here is derived from an EMBL/GenBank/DDBJ whole genome shotgun (WGS) entry which is preliminary data.</text>
</comment>
<dbReference type="CDD" id="cd00038">
    <property type="entry name" value="CAP_ED"/>
    <property type="match status" value="2"/>
</dbReference>
<evidence type="ECO:0000259" key="2">
    <source>
        <dbReference type="PROSITE" id="PS50042"/>
    </source>
</evidence>
<dbReference type="PROSITE" id="PS00889">
    <property type="entry name" value="CNMP_BINDING_2"/>
    <property type="match status" value="1"/>
</dbReference>
<dbReference type="PROSITE" id="PS50042">
    <property type="entry name" value="CNMP_BINDING_3"/>
    <property type="match status" value="2"/>
</dbReference>
<dbReference type="InterPro" id="IPR014710">
    <property type="entry name" value="RmlC-like_jellyroll"/>
</dbReference>
<proteinExistence type="predicted"/>
<dbReference type="SMART" id="SM00100">
    <property type="entry name" value="cNMP"/>
    <property type="match status" value="2"/>
</dbReference>
<dbReference type="InterPro" id="IPR018488">
    <property type="entry name" value="cNMP-bd_CS"/>
</dbReference>
<feature type="region of interest" description="Disordered" evidence="1">
    <location>
        <begin position="143"/>
        <end position="164"/>
    </location>
</feature>
<dbReference type="SUPFAM" id="SSF51206">
    <property type="entry name" value="cAMP-binding domain-like"/>
    <property type="match status" value="2"/>
</dbReference>
<reference evidence="3 4" key="1">
    <citation type="submission" date="2019-03" db="EMBL/GenBank/DDBJ databases">
        <title>Lake Tanganyika Metagenome-Assembled Genomes (MAGs).</title>
        <authorList>
            <person name="Tran P."/>
        </authorList>
    </citation>
    <scope>NUCLEOTIDE SEQUENCE [LARGE SCALE GENOMIC DNA]</scope>
    <source>
        <strain evidence="3">K_DeepCast_65m_m2_236</strain>
    </source>
</reference>
<dbReference type="PRINTS" id="PR00103">
    <property type="entry name" value="CAMPKINASE"/>
</dbReference>
<gene>
    <name evidence="3" type="ORF">FJZ00_07970</name>
</gene>
<dbReference type="InterPro" id="IPR050503">
    <property type="entry name" value="cAMP-dep_PK_reg_su-like"/>
</dbReference>
<evidence type="ECO:0000256" key="1">
    <source>
        <dbReference type="SAM" id="MobiDB-lite"/>
    </source>
</evidence>
<dbReference type="PANTHER" id="PTHR11635">
    <property type="entry name" value="CAMP-DEPENDENT PROTEIN KINASE REGULATORY CHAIN"/>
    <property type="match status" value="1"/>
</dbReference>
<dbReference type="GO" id="GO:0005952">
    <property type="term" value="C:cAMP-dependent protein kinase complex"/>
    <property type="evidence" value="ECO:0007669"/>
    <property type="project" value="InterPro"/>
</dbReference>
<protein>
    <submittedName>
        <fullName evidence="3">Cyclic nucleotide-binding domain-containing protein</fullName>
    </submittedName>
</protein>